<reference evidence="3 4" key="1">
    <citation type="journal article" date="2015" name="Genome Announc.">
        <title>Expanding the biotechnology potential of lactobacilli through comparative genomics of 213 strains and associated genera.</title>
        <authorList>
            <person name="Sun Z."/>
            <person name="Harris H.M."/>
            <person name="McCann A."/>
            <person name="Guo C."/>
            <person name="Argimon S."/>
            <person name="Zhang W."/>
            <person name="Yang X."/>
            <person name="Jeffery I.B."/>
            <person name="Cooney J.C."/>
            <person name="Kagawa T.F."/>
            <person name="Liu W."/>
            <person name="Song Y."/>
            <person name="Salvetti E."/>
            <person name="Wrobel A."/>
            <person name="Rasinkangas P."/>
            <person name="Parkhill J."/>
            <person name="Rea M.C."/>
            <person name="O'Sullivan O."/>
            <person name="Ritari J."/>
            <person name="Douillard F.P."/>
            <person name="Paul Ross R."/>
            <person name="Yang R."/>
            <person name="Briner A.E."/>
            <person name="Felis G.E."/>
            <person name="de Vos W.M."/>
            <person name="Barrangou R."/>
            <person name="Klaenhammer T.R."/>
            <person name="Caufield P.W."/>
            <person name="Cui Y."/>
            <person name="Zhang H."/>
            <person name="O'Toole P.W."/>
        </authorList>
    </citation>
    <scope>NUCLEOTIDE SEQUENCE [LARGE SCALE GENOMIC DNA]</scope>
    <source>
        <strain evidence="3 4">DSM 18390</strain>
    </source>
</reference>
<organism evidence="3 4">
    <name type="scientific">Lentilactobacillus parafarraginis DSM 18390 = JCM 14109</name>
    <dbReference type="NCBI Taxonomy" id="1423786"/>
    <lineage>
        <taxon>Bacteria</taxon>
        <taxon>Bacillati</taxon>
        <taxon>Bacillota</taxon>
        <taxon>Bacilli</taxon>
        <taxon>Lactobacillales</taxon>
        <taxon>Lactobacillaceae</taxon>
        <taxon>Lentilactobacillus</taxon>
    </lineage>
</organism>
<evidence type="ECO:0000259" key="2">
    <source>
        <dbReference type="SMART" id="SM00900"/>
    </source>
</evidence>
<dbReference type="Proteomes" id="UP000051010">
    <property type="component" value="Unassembled WGS sequence"/>
</dbReference>
<sequence>MKKILAVLVTGLIAVAMVLDAYWLLQMNKGSSTDASATTTSQATTTDSTSDTTSVSSSSSTISTSSSSGKYKDGTYKGSSVSTQWGNVQVKVTISGGKITDVTMVHSTSEDGEGRSQAIDNQAEPVYISETKKAQSADIQAISGATVTYEGYTQSLQSALDKAV</sequence>
<dbReference type="PATRIC" id="fig|1423786.4.peg.2773"/>
<accession>A0A0R1YEY8</accession>
<evidence type="ECO:0000313" key="4">
    <source>
        <dbReference type="Proteomes" id="UP000051010"/>
    </source>
</evidence>
<dbReference type="GO" id="GO:0010181">
    <property type="term" value="F:FMN binding"/>
    <property type="evidence" value="ECO:0007669"/>
    <property type="project" value="InterPro"/>
</dbReference>
<feature type="domain" description="FMN-binding" evidence="2">
    <location>
        <begin position="83"/>
        <end position="163"/>
    </location>
</feature>
<proteinExistence type="predicted"/>
<protein>
    <recommendedName>
        <fullName evidence="2">FMN-binding domain-containing protein</fullName>
    </recommendedName>
</protein>
<evidence type="ECO:0000313" key="3">
    <source>
        <dbReference type="EMBL" id="KRM40799.1"/>
    </source>
</evidence>
<feature type="region of interest" description="Disordered" evidence="1">
    <location>
        <begin position="32"/>
        <end position="80"/>
    </location>
</feature>
<dbReference type="EMBL" id="AZFZ01000070">
    <property type="protein sequence ID" value="KRM40799.1"/>
    <property type="molecule type" value="Genomic_DNA"/>
</dbReference>
<feature type="compositionally biased region" description="Low complexity" evidence="1">
    <location>
        <begin position="32"/>
        <end position="68"/>
    </location>
</feature>
<dbReference type="Pfam" id="PF04205">
    <property type="entry name" value="FMN_bind"/>
    <property type="match status" value="1"/>
</dbReference>
<gene>
    <name evidence="3" type="ORF">FD47_GL002650</name>
</gene>
<dbReference type="SMART" id="SM00900">
    <property type="entry name" value="FMN_bind"/>
    <property type="match status" value="1"/>
</dbReference>
<dbReference type="AlphaFoldDB" id="A0A0R1YEY8"/>
<dbReference type="GO" id="GO:0016020">
    <property type="term" value="C:membrane"/>
    <property type="evidence" value="ECO:0007669"/>
    <property type="project" value="InterPro"/>
</dbReference>
<dbReference type="InterPro" id="IPR007329">
    <property type="entry name" value="FMN-bd"/>
</dbReference>
<name>A0A0R1YEY8_9LACO</name>
<evidence type="ECO:0000256" key="1">
    <source>
        <dbReference type="SAM" id="MobiDB-lite"/>
    </source>
</evidence>
<dbReference type="Gene3D" id="3.90.1010.20">
    <property type="match status" value="1"/>
</dbReference>
<comment type="caution">
    <text evidence="3">The sequence shown here is derived from an EMBL/GenBank/DDBJ whole genome shotgun (WGS) entry which is preliminary data.</text>
</comment>
<dbReference type="RefSeq" id="WP_056980749.1">
    <property type="nucleotide sequence ID" value="NZ_AZFZ01000070.1"/>
</dbReference>